<evidence type="ECO:0000313" key="1">
    <source>
        <dbReference type="EMBL" id="KAF6175746.1"/>
    </source>
</evidence>
<accession>A0A7J7P8J9</accession>
<dbReference type="EMBL" id="JACGCM010000150">
    <property type="protein sequence ID" value="KAF6175746.1"/>
    <property type="molecule type" value="Genomic_DNA"/>
</dbReference>
<organism evidence="1 2">
    <name type="scientific">Kingdonia uniflora</name>
    <dbReference type="NCBI Taxonomy" id="39325"/>
    <lineage>
        <taxon>Eukaryota</taxon>
        <taxon>Viridiplantae</taxon>
        <taxon>Streptophyta</taxon>
        <taxon>Embryophyta</taxon>
        <taxon>Tracheophyta</taxon>
        <taxon>Spermatophyta</taxon>
        <taxon>Magnoliopsida</taxon>
        <taxon>Ranunculales</taxon>
        <taxon>Circaeasteraceae</taxon>
        <taxon>Kingdonia</taxon>
    </lineage>
</organism>
<proteinExistence type="predicted"/>
<dbReference type="Proteomes" id="UP000541444">
    <property type="component" value="Unassembled WGS sequence"/>
</dbReference>
<feature type="non-terminal residue" evidence="1">
    <location>
        <position position="1"/>
    </location>
</feature>
<keyword evidence="2" id="KW-1185">Reference proteome</keyword>
<reference evidence="1 2" key="1">
    <citation type="journal article" date="2020" name="IScience">
        <title>Genome Sequencing of the Endangered Kingdonia uniflora (Circaeasteraceae, Ranunculales) Reveals Potential Mechanisms of Evolutionary Specialization.</title>
        <authorList>
            <person name="Sun Y."/>
            <person name="Deng T."/>
            <person name="Zhang A."/>
            <person name="Moore M.J."/>
            <person name="Landis J.B."/>
            <person name="Lin N."/>
            <person name="Zhang H."/>
            <person name="Zhang X."/>
            <person name="Huang J."/>
            <person name="Zhang X."/>
            <person name="Sun H."/>
            <person name="Wang H."/>
        </authorList>
    </citation>
    <scope>NUCLEOTIDE SEQUENCE [LARGE SCALE GENOMIC DNA]</scope>
    <source>
        <strain evidence="1">TB1705</strain>
        <tissue evidence="1">Leaf</tissue>
    </source>
</reference>
<protein>
    <submittedName>
        <fullName evidence="1">Uncharacterized protein</fullName>
    </submittedName>
</protein>
<comment type="caution">
    <text evidence="1">The sequence shown here is derived from an EMBL/GenBank/DDBJ whole genome shotgun (WGS) entry which is preliminary data.</text>
</comment>
<dbReference type="AlphaFoldDB" id="A0A7J7P8J9"/>
<name>A0A7J7P8J9_9MAGN</name>
<gene>
    <name evidence="1" type="ORF">GIB67_038957</name>
</gene>
<evidence type="ECO:0000313" key="2">
    <source>
        <dbReference type="Proteomes" id="UP000541444"/>
    </source>
</evidence>
<sequence length="58" mass="6718">LSSFERFQTHSNDFATIGLQPRKITSRSNDIQARSNEIDSWAKIPISFERHPSSLERD</sequence>